<sequence>MNSLRLINLIHSDPLDYIATEKFEVSRSDTRSNLRDLLYGKVDYAMISLIDYFKNRKSLVLVDGPTISGKGKSDSNLLISNGSDPFPGMRIAVTSETETTAFFLKLILQRLYPESELIRSRNNSVGNLLKEEDFALVIGNRALDIYRTDTKIIFDITHMISKLFNMHSIYAVTVSLNGREYDENLVQLKNIPRWTITRDLERISKEHSMDKSILAEYYNSLTYDLNNLMKKEILTFMKYYDEISDDIFLENIDENSIRK</sequence>
<dbReference type="Gene3D" id="3.40.190.10">
    <property type="entry name" value="Periplasmic binding protein-like II"/>
    <property type="match status" value="2"/>
</dbReference>
<organism evidence="3 6">
    <name type="scientific">Cuniculiplasma divulgatum</name>
    <dbReference type="NCBI Taxonomy" id="1673428"/>
    <lineage>
        <taxon>Archaea</taxon>
        <taxon>Methanobacteriati</taxon>
        <taxon>Thermoplasmatota</taxon>
        <taxon>Thermoplasmata</taxon>
        <taxon>Thermoplasmatales</taxon>
        <taxon>Cuniculiplasmataceae</taxon>
        <taxon>Cuniculiplasma</taxon>
    </lineage>
</organism>
<keyword evidence="2" id="KW-0456">Lyase</keyword>
<evidence type="ECO:0000313" key="5">
    <source>
        <dbReference type="Proteomes" id="UP000187822"/>
    </source>
</evidence>
<dbReference type="STRING" id="1673428.CPM_0510"/>
<gene>
    <name evidence="4" type="ORF">CPM_0510</name>
    <name evidence="3" type="ORF">CSP5_0538</name>
</gene>
<dbReference type="InterPro" id="IPR003773">
    <property type="entry name" value="Menaquinone_biosynth"/>
</dbReference>
<keyword evidence="5" id="KW-1185">Reference proteome</keyword>
<dbReference type="Proteomes" id="UP000187822">
    <property type="component" value="Chromosome I"/>
</dbReference>
<evidence type="ECO:0000256" key="1">
    <source>
        <dbReference type="ARBA" id="ARBA00022428"/>
    </source>
</evidence>
<evidence type="ECO:0000313" key="4">
    <source>
        <dbReference type="EMBL" id="SJK84390.1"/>
    </source>
</evidence>
<dbReference type="EMBL" id="LT671858">
    <property type="protein sequence ID" value="SIM46412.1"/>
    <property type="molecule type" value="Genomic_DNA"/>
</dbReference>
<dbReference type="GO" id="GO:0016829">
    <property type="term" value="F:lyase activity"/>
    <property type="evidence" value="ECO:0007669"/>
    <property type="project" value="UniProtKB-KW"/>
</dbReference>
<evidence type="ECO:0000313" key="6">
    <source>
        <dbReference type="Proteomes" id="UP000195607"/>
    </source>
</evidence>
<keyword evidence="1" id="KW-0474">Menaquinone biosynthesis</keyword>
<dbReference type="Proteomes" id="UP000195607">
    <property type="component" value="Chromosome I"/>
</dbReference>
<dbReference type="GO" id="GO:0009234">
    <property type="term" value="P:menaquinone biosynthetic process"/>
    <property type="evidence" value="ECO:0007669"/>
    <property type="project" value="UniProtKB-KW"/>
</dbReference>
<dbReference type="PANTHER" id="PTHR37690:SF1">
    <property type="entry name" value="CHORISMATE DEHYDRATASE"/>
    <property type="match status" value="1"/>
</dbReference>
<protein>
    <submittedName>
        <fullName evidence="3">Solute-binding protein</fullName>
    </submittedName>
</protein>
<dbReference type="SUPFAM" id="SSF53850">
    <property type="entry name" value="Periplasmic binding protein-like II"/>
    <property type="match status" value="1"/>
</dbReference>
<dbReference type="GeneID" id="41587834"/>
<dbReference type="AlphaFoldDB" id="A0A1N5TD62"/>
<evidence type="ECO:0000256" key="2">
    <source>
        <dbReference type="ARBA" id="ARBA00023239"/>
    </source>
</evidence>
<dbReference type="PANTHER" id="PTHR37690">
    <property type="entry name" value="CHORISMATE DEHYDRATASE"/>
    <property type="match status" value="1"/>
</dbReference>
<name>A0A1N5TD62_9ARCH</name>
<reference evidence="3 6" key="1">
    <citation type="submission" date="2016-04" db="EMBL/GenBank/DDBJ databases">
        <authorList>
            <person name="Evans L.H."/>
            <person name="Alamgir A."/>
            <person name="Owens N."/>
            <person name="Weber N.D."/>
            <person name="Virtaneva K."/>
            <person name="Barbian K."/>
            <person name="Babar A."/>
            <person name="Rosenke K."/>
        </authorList>
    </citation>
    <scope>NUCLEOTIDE SEQUENCE [LARGE SCALE GENOMIC DNA]</scope>
    <source>
        <strain evidence="3">S5</strain>
        <strain evidence="6">S5(T) (JCM 30642 \VKM B-2941)</strain>
    </source>
</reference>
<dbReference type="EMBL" id="LT719092">
    <property type="protein sequence ID" value="SJK84390.1"/>
    <property type="molecule type" value="Genomic_DNA"/>
</dbReference>
<evidence type="ECO:0000313" key="3">
    <source>
        <dbReference type="EMBL" id="SIM46412.1"/>
    </source>
</evidence>
<reference evidence="5" key="3">
    <citation type="submission" date="2016-06" db="EMBL/GenBank/DDBJ databases">
        <authorList>
            <person name="Toshchakov V.S."/>
        </authorList>
    </citation>
    <scope>NUCLEOTIDE SEQUENCE [LARGE SCALE GENOMIC DNA]</scope>
    <source>
        <strain>PM4 (JCM 30641</strain>
        <strain evidence="5">\VKM B-2940)</strain>
    </source>
</reference>
<dbReference type="InterPro" id="IPR030868">
    <property type="entry name" value="MqnA"/>
</dbReference>
<dbReference type="RefSeq" id="WP_077075974.1">
    <property type="nucleotide sequence ID" value="NZ_LT671858.1"/>
</dbReference>
<dbReference type="Pfam" id="PF02621">
    <property type="entry name" value="VitK2_biosynth"/>
    <property type="match status" value="1"/>
</dbReference>
<reference evidence="4" key="2">
    <citation type="submission" date="2016-06" db="EMBL/GenBank/DDBJ databases">
        <authorList>
            <person name="Olsen C.W."/>
            <person name="Carey S."/>
            <person name="Hinshaw L."/>
            <person name="Karasin A.I."/>
        </authorList>
    </citation>
    <scope>NUCLEOTIDE SEQUENCE [LARGE SCALE GENOMIC DNA]</scope>
    <source>
        <strain evidence="4">PM4</strain>
    </source>
</reference>
<dbReference type="KEGG" id="cdiv:CPM_0510"/>
<proteinExistence type="predicted"/>
<accession>A0A1N5TD62</accession>